<dbReference type="Proteomes" id="UP000014408">
    <property type="component" value="Unassembled WGS sequence"/>
</dbReference>
<protein>
    <recommendedName>
        <fullName evidence="1">Transposase IS4-like domain-containing protein</fullName>
    </recommendedName>
</protein>
<dbReference type="NCBIfam" id="NF033559">
    <property type="entry name" value="transpos_IS1634"/>
    <property type="match status" value="1"/>
</dbReference>
<dbReference type="InterPro" id="IPR002559">
    <property type="entry name" value="Transposase_11"/>
</dbReference>
<dbReference type="STRING" id="1125779.HMPREF1219_01284"/>
<sequence>MLYDVTTSYFETDTPDALRKPGFSKERCLEPQITVGMLNDAIGLSLAVSAFEGNKAETQTMAPMINRLQSAHDLDTITVVADAGMYSATNKTAVLEAGLDYILGAKEARIPEVIAQWRSDNPDTDCKDGQIWTTAAHADGHSPKKSSTVTYYQYSRDRARRSLRGIKEQDTKAESAVSRDIPVKHNRYVDLKAPDKKVNYALAEKRKAMAGIKGHETSRTDLGPEQVIGAYRQLFKIEKSFRMAKSDLKARPIYEQLENSIHAHLAVVMCAMAVGHLLEQVSGLSLKRYRSFTITVSGQTIHAQAPIPPSIQEILDYLPKPSY</sequence>
<evidence type="ECO:0000313" key="2">
    <source>
        <dbReference type="EMBL" id="EPD69412.1"/>
    </source>
</evidence>
<dbReference type="Pfam" id="PF01609">
    <property type="entry name" value="DDE_Tnp_1"/>
    <property type="match status" value="1"/>
</dbReference>
<name>S2ZH85_9CORY</name>
<dbReference type="PANTHER" id="PTHR34614">
    <property type="match status" value="1"/>
</dbReference>
<feature type="domain" description="Transposase IS4-like" evidence="1">
    <location>
        <begin position="43"/>
        <end position="271"/>
    </location>
</feature>
<dbReference type="AlphaFoldDB" id="S2ZH85"/>
<dbReference type="InterPro" id="IPR047654">
    <property type="entry name" value="IS1634_transpos"/>
</dbReference>
<organism evidence="2 3">
    <name type="scientific">Corynebacterium pyruviciproducens ATCC BAA-1742</name>
    <dbReference type="NCBI Taxonomy" id="1125779"/>
    <lineage>
        <taxon>Bacteria</taxon>
        <taxon>Bacillati</taxon>
        <taxon>Actinomycetota</taxon>
        <taxon>Actinomycetes</taxon>
        <taxon>Mycobacteriales</taxon>
        <taxon>Corynebacteriaceae</taxon>
        <taxon>Corynebacterium</taxon>
    </lineage>
</organism>
<dbReference type="InterPro" id="IPR012337">
    <property type="entry name" value="RNaseH-like_sf"/>
</dbReference>
<accession>S2ZH85</accession>
<dbReference type="GO" id="GO:0006313">
    <property type="term" value="P:DNA transposition"/>
    <property type="evidence" value="ECO:0007669"/>
    <property type="project" value="InterPro"/>
</dbReference>
<dbReference type="GO" id="GO:0003677">
    <property type="term" value="F:DNA binding"/>
    <property type="evidence" value="ECO:0007669"/>
    <property type="project" value="InterPro"/>
</dbReference>
<dbReference type="EMBL" id="ATBY01000013">
    <property type="protein sequence ID" value="EPD69412.1"/>
    <property type="molecule type" value="Genomic_DNA"/>
</dbReference>
<reference evidence="2 3" key="1">
    <citation type="submission" date="2013-05" db="EMBL/GenBank/DDBJ databases">
        <title>The Genome Sequence of Corynebacterium pyruviciproducens 1773O (ATCC BAA-1742).</title>
        <authorList>
            <consortium name="The Broad Institute Genomics Platform"/>
            <person name="Earl A."/>
            <person name="Ward D."/>
            <person name="Feldgarden M."/>
            <person name="Gevers D."/>
            <person name="Tong J."/>
            <person name="Walker B."/>
            <person name="Young S."/>
            <person name="Zeng Q."/>
            <person name="Gargeya S."/>
            <person name="Fitzgerald M."/>
            <person name="Haas B."/>
            <person name="Abouelleil A."/>
            <person name="Allen A.W."/>
            <person name="Alvarado L."/>
            <person name="Arachchi H.M."/>
            <person name="Berlin A.M."/>
            <person name="Chapman S.B."/>
            <person name="Gainer-Dewar J."/>
            <person name="Goldberg J."/>
            <person name="Griggs A."/>
            <person name="Gujja S."/>
            <person name="Hansen M."/>
            <person name="Howarth C."/>
            <person name="Imamovic A."/>
            <person name="Ireland A."/>
            <person name="Larimer J."/>
            <person name="McCowan C."/>
            <person name="Murphy C."/>
            <person name="Pearson M."/>
            <person name="Poon T.W."/>
            <person name="Priest M."/>
            <person name="Roberts A."/>
            <person name="Saif S."/>
            <person name="Shea T."/>
            <person name="Sisk P."/>
            <person name="Sykes S."/>
            <person name="Wortman J."/>
            <person name="Nusbaum C."/>
            <person name="Birren B."/>
        </authorList>
    </citation>
    <scope>NUCLEOTIDE SEQUENCE [LARGE SCALE GENOMIC DNA]</scope>
    <source>
        <strain evidence="2 3">ATCC BAA-1742</strain>
    </source>
</reference>
<dbReference type="SUPFAM" id="SSF53098">
    <property type="entry name" value="Ribonuclease H-like"/>
    <property type="match status" value="1"/>
</dbReference>
<evidence type="ECO:0000259" key="1">
    <source>
        <dbReference type="Pfam" id="PF01609"/>
    </source>
</evidence>
<proteinExistence type="predicted"/>
<gene>
    <name evidence="2" type="ORF">HMPREF1219_01284</name>
</gene>
<evidence type="ECO:0000313" key="3">
    <source>
        <dbReference type="Proteomes" id="UP000014408"/>
    </source>
</evidence>
<dbReference type="PANTHER" id="PTHR34614:SF2">
    <property type="entry name" value="TRANSPOSASE IS4-LIKE DOMAIN-CONTAINING PROTEIN"/>
    <property type="match status" value="1"/>
</dbReference>
<dbReference type="eggNOG" id="COG5421">
    <property type="taxonomic scope" value="Bacteria"/>
</dbReference>
<dbReference type="GO" id="GO:0004803">
    <property type="term" value="F:transposase activity"/>
    <property type="evidence" value="ECO:0007669"/>
    <property type="project" value="InterPro"/>
</dbReference>
<comment type="caution">
    <text evidence="2">The sequence shown here is derived from an EMBL/GenBank/DDBJ whole genome shotgun (WGS) entry which is preliminary data.</text>
</comment>
<dbReference type="HOGENOM" id="CLU_1022023_0_0_11"/>
<keyword evidence="3" id="KW-1185">Reference proteome</keyword>